<keyword evidence="3" id="KW-0378">Hydrolase</keyword>
<dbReference type="InterPro" id="IPR050570">
    <property type="entry name" value="Cell_wall_metabolism_enzyme"/>
</dbReference>
<feature type="compositionally biased region" description="Polar residues" evidence="1">
    <location>
        <begin position="128"/>
        <end position="139"/>
    </location>
</feature>
<feature type="compositionally biased region" description="Basic and acidic residues" evidence="1">
    <location>
        <begin position="246"/>
        <end position="258"/>
    </location>
</feature>
<feature type="domain" description="LysM" evidence="2">
    <location>
        <begin position="508"/>
        <end position="551"/>
    </location>
</feature>
<sequence length="696" mass="76840">MRISSERYQNHDGQNRYRQTDGQTPKPGRRKLNLAAFSSRKLSAPDSDYRKINARKTSNRNGKASRPAAAEQPFHEYPQTIGRMGQGNRPGDLEDIAFLQTNFPTNLPANSLADFSVDFSGHSKRATYTQGASQAASRPSSEKVLSVSHGRDIDDNRGRDAYSVANPKNTPLRINVLLARLFSGKNTIQHSIAGGPKQPDYPGYPLSDSPESAPQAFSPGTDSDFQGQAPPKPFPGTLHSGNSGYTHDDRTEWGSKERANSELPAFLRMKSTNETKAHGPFRASPIGQDHRGEETTGHQVHDGARVSYSGATADETYNKEMNEGFWEILANFSLWLIHSLRLEGLLFLFQIIVLSLLVQQYIPPLSRYYFDQSANVLLLPSEDTLDQLLNEDILLTNAAGSPNNRRRKQPTNMGVGGGESRRTIALASVPGLTSETIKQRATKPETIQAILHPSYSSYEYTVQSGESISLLAQRFRLNMSTLINVNHIERAKSLRAGQKIQIPNIDGLFYRVQNKDNLAGISRKYDSSIGALIDTNQLQDEKLIAGSQIFIPGATLSSYELRKVFGNLYIYPYAGRLSSRFGYRRDPFRRNRREFHNGLDIVGSQGAPVRASSDGTVASVGYHTIYGNYVILQHAKGIKTLYGHMSKVLVSKHQKVTQGSAIGRIGSSGRSTGAHVHFTIFVAGKAVNPLDYLSEP</sequence>
<dbReference type="EC" id="3.4.24.-" evidence="3"/>
<gene>
    <name evidence="3" type="ORF">P0082_09520</name>
</gene>
<proteinExistence type="predicted"/>
<feature type="region of interest" description="Disordered" evidence="1">
    <location>
        <begin position="399"/>
        <end position="419"/>
    </location>
</feature>
<dbReference type="RefSeq" id="WP_326926900.1">
    <property type="nucleotide sequence ID" value="NZ_CP123443.1"/>
</dbReference>
<organism evidence="3 4">
    <name type="scientific">Candidatus Haliotispira prima</name>
    <dbReference type="NCBI Taxonomy" id="3034016"/>
    <lineage>
        <taxon>Bacteria</taxon>
        <taxon>Pseudomonadati</taxon>
        <taxon>Spirochaetota</taxon>
        <taxon>Spirochaetia</taxon>
        <taxon>Spirochaetales</taxon>
        <taxon>Spirochaetaceae</taxon>
        <taxon>Candidatus Haliotispira</taxon>
    </lineage>
</organism>
<dbReference type="SMART" id="SM00257">
    <property type="entry name" value="LysM"/>
    <property type="match status" value="2"/>
</dbReference>
<dbReference type="GO" id="GO:0016787">
    <property type="term" value="F:hydrolase activity"/>
    <property type="evidence" value="ECO:0007669"/>
    <property type="project" value="UniProtKB-KW"/>
</dbReference>
<dbReference type="PROSITE" id="PS51782">
    <property type="entry name" value="LYSM"/>
    <property type="match status" value="2"/>
</dbReference>
<dbReference type="CDD" id="cd00118">
    <property type="entry name" value="LysM"/>
    <property type="match status" value="2"/>
</dbReference>
<feature type="region of interest" description="Disordered" evidence="1">
    <location>
        <begin position="277"/>
        <end position="300"/>
    </location>
</feature>
<keyword evidence="4" id="KW-1185">Reference proteome</keyword>
<dbReference type="SUPFAM" id="SSF51261">
    <property type="entry name" value="Duplicated hybrid motif"/>
    <property type="match status" value="1"/>
</dbReference>
<dbReference type="InterPro" id="IPR018392">
    <property type="entry name" value="LysM"/>
</dbReference>
<dbReference type="InterPro" id="IPR011055">
    <property type="entry name" value="Dup_hybrid_motif"/>
</dbReference>
<dbReference type="Gene3D" id="3.10.350.10">
    <property type="entry name" value="LysM domain"/>
    <property type="match status" value="2"/>
</dbReference>
<dbReference type="Pfam" id="PF01551">
    <property type="entry name" value="Peptidase_M23"/>
    <property type="match status" value="1"/>
</dbReference>
<feature type="region of interest" description="Disordered" evidence="1">
    <location>
        <begin position="53"/>
        <end position="72"/>
    </location>
</feature>
<evidence type="ECO:0000256" key="1">
    <source>
        <dbReference type="SAM" id="MobiDB-lite"/>
    </source>
</evidence>
<dbReference type="PANTHER" id="PTHR21666">
    <property type="entry name" value="PEPTIDASE-RELATED"/>
    <property type="match status" value="1"/>
</dbReference>
<dbReference type="Proteomes" id="UP001228690">
    <property type="component" value="Chromosome"/>
</dbReference>
<protein>
    <submittedName>
        <fullName evidence="3">M23 family metallopeptidase</fullName>
        <ecNumber evidence="3">3.4.24.-</ecNumber>
    </submittedName>
</protein>
<accession>A0ABY8MFE5</accession>
<dbReference type="CDD" id="cd12797">
    <property type="entry name" value="M23_peptidase"/>
    <property type="match status" value="1"/>
</dbReference>
<dbReference type="InterPro" id="IPR036779">
    <property type="entry name" value="LysM_dom_sf"/>
</dbReference>
<feature type="compositionally biased region" description="Basic and acidic residues" evidence="1">
    <location>
        <begin position="1"/>
        <end position="19"/>
    </location>
</feature>
<feature type="domain" description="LysM" evidence="2">
    <location>
        <begin position="458"/>
        <end position="502"/>
    </location>
</feature>
<reference evidence="3 4" key="1">
    <citation type="submission" date="2023-04" db="EMBL/GenBank/DDBJ databases">
        <title>Spirochaete genome identified in red abalone sample constitutes a novel genus.</title>
        <authorList>
            <person name="Sharma S.P."/>
            <person name="Purcell C.M."/>
            <person name="Hyde J.R."/>
            <person name="Severin A.J."/>
        </authorList>
    </citation>
    <scope>NUCLEOTIDE SEQUENCE [LARGE SCALE GENOMIC DNA]</scope>
    <source>
        <strain evidence="3 4">SP-2023</strain>
    </source>
</reference>
<feature type="region of interest" description="Disordered" evidence="1">
    <location>
        <begin position="1"/>
        <end position="48"/>
    </location>
</feature>
<dbReference type="Gene3D" id="2.70.70.10">
    <property type="entry name" value="Glucose Permease (Domain IIA)"/>
    <property type="match status" value="1"/>
</dbReference>
<dbReference type="PANTHER" id="PTHR21666:SF270">
    <property type="entry name" value="MUREIN HYDROLASE ACTIVATOR ENVC"/>
    <property type="match status" value="1"/>
</dbReference>
<feature type="compositionally biased region" description="Basic and acidic residues" evidence="1">
    <location>
        <begin position="149"/>
        <end position="160"/>
    </location>
</feature>
<feature type="compositionally biased region" description="Basic and acidic residues" evidence="1">
    <location>
        <begin position="288"/>
        <end position="300"/>
    </location>
</feature>
<evidence type="ECO:0000313" key="3">
    <source>
        <dbReference type="EMBL" id="WGK68714.1"/>
    </source>
</evidence>
<dbReference type="Pfam" id="PF01476">
    <property type="entry name" value="LysM"/>
    <property type="match status" value="2"/>
</dbReference>
<dbReference type="EMBL" id="CP123443">
    <property type="protein sequence ID" value="WGK68714.1"/>
    <property type="molecule type" value="Genomic_DNA"/>
</dbReference>
<name>A0ABY8MFE5_9SPIO</name>
<evidence type="ECO:0000259" key="2">
    <source>
        <dbReference type="PROSITE" id="PS51782"/>
    </source>
</evidence>
<dbReference type="InterPro" id="IPR016047">
    <property type="entry name" value="M23ase_b-sheet_dom"/>
</dbReference>
<feature type="region of interest" description="Disordered" evidence="1">
    <location>
        <begin position="189"/>
        <end position="258"/>
    </location>
</feature>
<feature type="region of interest" description="Disordered" evidence="1">
    <location>
        <begin position="128"/>
        <end position="166"/>
    </location>
</feature>
<evidence type="ECO:0000313" key="4">
    <source>
        <dbReference type="Proteomes" id="UP001228690"/>
    </source>
</evidence>